<keyword evidence="2" id="KW-1185">Reference proteome</keyword>
<sequence length="62" mass="6902">MSVISFEGAVSALMSCFYLTVKQAMIMGGELHPCLKILPFIIITDRFVFKTFRVLVGVGMPF</sequence>
<organism evidence="1 2">
    <name type="scientific">Photorhabdus stackebrandtii</name>
    <dbReference type="NCBI Taxonomy" id="1123042"/>
    <lineage>
        <taxon>Bacteria</taxon>
        <taxon>Pseudomonadati</taxon>
        <taxon>Pseudomonadota</taxon>
        <taxon>Gammaproteobacteria</taxon>
        <taxon>Enterobacterales</taxon>
        <taxon>Morganellaceae</taxon>
        <taxon>Photorhabdus</taxon>
    </lineage>
</organism>
<dbReference type="Proteomes" id="UP000547931">
    <property type="component" value="Unassembled WGS sequence"/>
</dbReference>
<accession>A0A7X5QM35</accession>
<comment type="caution">
    <text evidence="1">The sequence shown here is derived from an EMBL/GenBank/DDBJ whole genome shotgun (WGS) entry which is preliminary data.</text>
</comment>
<dbReference type="EMBL" id="PUJV01000010">
    <property type="protein sequence ID" value="NHB96923.1"/>
    <property type="molecule type" value="Genomic_DNA"/>
</dbReference>
<reference evidence="1 2" key="1">
    <citation type="submission" date="2018-02" db="EMBL/GenBank/DDBJ databases">
        <authorList>
            <person name="Machado R.A."/>
        </authorList>
    </citation>
    <scope>NUCLEOTIDE SEQUENCE [LARGE SCALE GENOMIC DNA]</scope>
    <source>
        <strain evidence="1 2">DSM 23271</strain>
    </source>
</reference>
<proteinExistence type="predicted"/>
<protein>
    <submittedName>
        <fullName evidence="1">Uncharacterized protein</fullName>
    </submittedName>
</protein>
<dbReference type="AlphaFoldDB" id="A0A7X5QM35"/>
<evidence type="ECO:0000313" key="2">
    <source>
        <dbReference type="Proteomes" id="UP000547931"/>
    </source>
</evidence>
<name>A0A7X5QM35_9GAMM</name>
<evidence type="ECO:0000313" key="1">
    <source>
        <dbReference type="EMBL" id="NHB96923.1"/>
    </source>
</evidence>
<gene>
    <name evidence="1" type="ORF">C5470_11075</name>
</gene>